<dbReference type="InterPro" id="IPR002575">
    <property type="entry name" value="Aminoglycoside_PTrfase"/>
</dbReference>
<dbReference type="Gene3D" id="3.90.1200.10">
    <property type="match status" value="1"/>
</dbReference>
<feature type="domain" description="Aminoglycoside phosphotransferase" evidence="1">
    <location>
        <begin position="138"/>
        <end position="287"/>
    </location>
</feature>
<accession>A0A3B1CHN0</accession>
<gene>
    <name evidence="2" type="ORF">MNBD_NITROSPIRAE01-2088</name>
</gene>
<evidence type="ECO:0000313" key="2">
    <source>
        <dbReference type="EMBL" id="VAX29986.1"/>
    </source>
</evidence>
<dbReference type="SUPFAM" id="SSF56112">
    <property type="entry name" value="Protein kinase-like (PK-like)"/>
    <property type="match status" value="1"/>
</dbReference>
<proteinExistence type="predicted"/>
<sequence length="372" mass="42270">MNARIPGDDFPFCMEESSIPTAERFNVKVCDPFGVACDKLMPTLMAAIDPVAVQKELQKKLSHLSAGQTVPRLLEIRVIRYKPGRRCLVEYDIECLNSEGFLEQATLIGKVRVRRYGNADTRLLKAFWMAGFQADSEDEIAVPEALGTLSAFQMCMQRKVPGCVTTALLLNPEYKWLAIKIAEAAHKLHRSNVPTKRVHFMQDELRILHEHLPKVGRYHEHWSGRIRRILDAADCLGSATPVPTVTGIHRDFYADQVIVDNRRLTLIDFDLYCLGDPGLDIGNFIGHVTEQSLRTCGDPNKMRGFEELMAERFVALSGEQVRISIKSYTTLTLIRHIYLSTLFPERHPFTTDLMEICEERLQILKIFGRGIL</sequence>
<dbReference type="InterPro" id="IPR011009">
    <property type="entry name" value="Kinase-like_dom_sf"/>
</dbReference>
<dbReference type="Pfam" id="PF01636">
    <property type="entry name" value="APH"/>
    <property type="match status" value="1"/>
</dbReference>
<reference evidence="2" key="1">
    <citation type="submission" date="2018-06" db="EMBL/GenBank/DDBJ databases">
        <authorList>
            <person name="Zhirakovskaya E."/>
        </authorList>
    </citation>
    <scope>NUCLEOTIDE SEQUENCE</scope>
</reference>
<dbReference type="AlphaFoldDB" id="A0A3B1CHN0"/>
<dbReference type="EMBL" id="UOGF01000058">
    <property type="protein sequence ID" value="VAX29986.1"/>
    <property type="molecule type" value="Genomic_DNA"/>
</dbReference>
<evidence type="ECO:0000259" key="1">
    <source>
        <dbReference type="Pfam" id="PF01636"/>
    </source>
</evidence>
<protein>
    <recommendedName>
        <fullName evidence="1">Aminoglycoside phosphotransferase domain-containing protein</fullName>
    </recommendedName>
</protein>
<organism evidence="2">
    <name type="scientific">hydrothermal vent metagenome</name>
    <dbReference type="NCBI Taxonomy" id="652676"/>
    <lineage>
        <taxon>unclassified sequences</taxon>
        <taxon>metagenomes</taxon>
        <taxon>ecological metagenomes</taxon>
    </lineage>
</organism>
<name>A0A3B1CHN0_9ZZZZ</name>